<evidence type="ECO:0000259" key="2">
    <source>
        <dbReference type="PROSITE" id="PS50943"/>
    </source>
</evidence>
<name>A0ABS0LPA8_9LACT</name>
<dbReference type="InterPro" id="IPR010982">
    <property type="entry name" value="Lambda_DNA-bd_dom_sf"/>
</dbReference>
<dbReference type="PANTHER" id="PTHR46558:SF11">
    <property type="entry name" value="HTH-TYPE TRANSCRIPTIONAL REGULATOR XRE"/>
    <property type="match status" value="1"/>
</dbReference>
<dbReference type="Proteomes" id="UP000721415">
    <property type="component" value="Unassembled WGS sequence"/>
</dbReference>
<evidence type="ECO:0000256" key="1">
    <source>
        <dbReference type="ARBA" id="ARBA00023125"/>
    </source>
</evidence>
<dbReference type="Gene3D" id="1.10.260.40">
    <property type="entry name" value="lambda repressor-like DNA-binding domains"/>
    <property type="match status" value="1"/>
</dbReference>
<accession>A0ABS0LPA8</accession>
<dbReference type="InterPro" id="IPR001387">
    <property type="entry name" value="Cro/C1-type_HTH"/>
</dbReference>
<dbReference type="PROSITE" id="PS50943">
    <property type="entry name" value="HTH_CROC1"/>
    <property type="match status" value="1"/>
</dbReference>
<sequence>MNIGENLYKYRTQLNMTQDELANYLNLTKATISKWENNLSIPDVPYLVTLAKLFNVSVDDLINYQKMLTHQERITLFRRLRLEFMKDEPQAQYEEIQKLFKMYANDYKTLMILIQYLANYYLSLEDYGSQVSDFCIKWLNHIIEHSNAEVDLQMAISLKLMFLFNRQDFDTIIKICNPRPYKLGEELILSKSYAMKGDLTKATEVLQIELYQQTVLIVQYLYSLIEMGGLRDNQVAIGRSQALIDAFDLEHLHPLTALNFYYVAAKQSVSHSEKLTLKYLNKYLDCADNLLTSFELHGDEFFDAIDDWLVNLPTGKEAPFRPNQMISAVRDSILGHPCFDRLKTQSEYQNILDRITEIERKFNHDEFRIQ</sequence>
<dbReference type="EMBL" id="JACBXQ010000001">
    <property type="protein sequence ID" value="MBG9985802.1"/>
    <property type="molecule type" value="Genomic_DNA"/>
</dbReference>
<dbReference type="PANTHER" id="PTHR46558">
    <property type="entry name" value="TRACRIPTIONAL REGULATORY PROTEIN-RELATED-RELATED"/>
    <property type="match status" value="1"/>
</dbReference>
<evidence type="ECO:0000313" key="4">
    <source>
        <dbReference type="Proteomes" id="UP000721415"/>
    </source>
</evidence>
<protein>
    <submittedName>
        <fullName evidence="3">Helix-turn-helix transcriptional regulator</fullName>
    </submittedName>
</protein>
<dbReference type="SMART" id="SM00530">
    <property type="entry name" value="HTH_XRE"/>
    <property type="match status" value="1"/>
</dbReference>
<feature type="domain" description="HTH cro/C1-type" evidence="2">
    <location>
        <begin position="7"/>
        <end position="61"/>
    </location>
</feature>
<keyword evidence="1" id="KW-0238">DNA-binding</keyword>
<comment type="caution">
    <text evidence="3">The sequence shown here is derived from an EMBL/GenBank/DDBJ whole genome shotgun (WGS) entry which is preliminary data.</text>
</comment>
<dbReference type="RefSeq" id="WP_197114442.1">
    <property type="nucleotide sequence ID" value="NZ_JACBXQ010000001.1"/>
</dbReference>
<proteinExistence type="predicted"/>
<reference evidence="3 4" key="1">
    <citation type="submission" date="2020-07" db="EMBL/GenBank/DDBJ databases">
        <title>Facklamia lactis sp. nov., isolated from raw milk.</title>
        <authorList>
            <person name="Doll E.V."/>
            <person name="Huptas C."/>
            <person name="Staib L."/>
            <person name="Wenning M."/>
            <person name="Scherer S."/>
        </authorList>
    </citation>
    <scope>NUCLEOTIDE SEQUENCE [LARGE SCALE GENOMIC DNA]</scope>
    <source>
        <strain evidence="3 4">DSM 111018</strain>
    </source>
</reference>
<keyword evidence="4" id="KW-1185">Reference proteome</keyword>
<gene>
    <name evidence="3" type="ORF">HZY91_02715</name>
</gene>
<dbReference type="CDD" id="cd00093">
    <property type="entry name" value="HTH_XRE"/>
    <property type="match status" value="1"/>
</dbReference>
<organism evidence="3 4">
    <name type="scientific">Facklamia lactis</name>
    <dbReference type="NCBI Taxonomy" id="2749967"/>
    <lineage>
        <taxon>Bacteria</taxon>
        <taxon>Bacillati</taxon>
        <taxon>Bacillota</taxon>
        <taxon>Bacilli</taxon>
        <taxon>Lactobacillales</taxon>
        <taxon>Aerococcaceae</taxon>
        <taxon>Facklamia</taxon>
    </lineage>
</organism>
<dbReference type="Pfam" id="PF01381">
    <property type="entry name" value="HTH_3"/>
    <property type="match status" value="1"/>
</dbReference>
<dbReference type="SUPFAM" id="SSF47413">
    <property type="entry name" value="lambda repressor-like DNA-binding domains"/>
    <property type="match status" value="1"/>
</dbReference>
<evidence type="ECO:0000313" key="3">
    <source>
        <dbReference type="EMBL" id="MBG9985802.1"/>
    </source>
</evidence>